<dbReference type="AlphaFoldDB" id="A0ABD3SA50"/>
<dbReference type="PANTHER" id="PTHR46371">
    <property type="entry name" value="OS04G0464100 PROTEIN"/>
    <property type="match status" value="1"/>
</dbReference>
<name>A0ABD3SA50_9LAMI</name>
<evidence type="ECO:0000313" key="2">
    <source>
        <dbReference type="Proteomes" id="UP001634393"/>
    </source>
</evidence>
<dbReference type="Proteomes" id="UP001634393">
    <property type="component" value="Unassembled WGS sequence"/>
</dbReference>
<comment type="caution">
    <text evidence="1">The sequence shown here is derived from an EMBL/GenBank/DDBJ whole genome shotgun (WGS) entry which is preliminary data.</text>
</comment>
<evidence type="ECO:0000313" key="1">
    <source>
        <dbReference type="EMBL" id="KAL3821337.1"/>
    </source>
</evidence>
<proteinExistence type="predicted"/>
<organism evidence="1 2">
    <name type="scientific">Penstemon smallii</name>
    <dbReference type="NCBI Taxonomy" id="265156"/>
    <lineage>
        <taxon>Eukaryota</taxon>
        <taxon>Viridiplantae</taxon>
        <taxon>Streptophyta</taxon>
        <taxon>Embryophyta</taxon>
        <taxon>Tracheophyta</taxon>
        <taxon>Spermatophyta</taxon>
        <taxon>Magnoliopsida</taxon>
        <taxon>eudicotyledons</taxon>
        <taxon>Gunneridae</taxon>
        <taxon>Pentapetalae</taxon>
        <taxon>asterids</taxon>
        <taxon>lamiids</taxon>
        <taxon>Lamiales</taxon>
        <taxon>Plantaginaceae</taxon>
        <taxon>Cheloneae</taxon>
        <taxon>Penstemon</taxon>
    </lineage>
</organism>
<sequence>MKKKIVIKVSMNNNKSRAKALKIAVGVPGVESVGLIGEGKNQMQVVGEGIDSVQLTRLLRKKFEYAELISVGEDKKVQDSAARPHSPAVGWDPPPCSHYVEIRDRTYDPSCTIM</sequence>
<reference evidence="1 2" key="1">
    <citation type="submission" date="2024-12" db="EMBL/GenBank/DDBJ databases">
        <title>The unique morphological basis and parallel evolutionary history of personate flowers in Penstemon.</title>
        <authorList>
            <person name="Depatie T.H."/>
            <person name="Wessinger C.A."/>
        </authorList>
    </citation>
    <scope>NUCLEOTIDE SEQUENCE [LARGE SCALE GENOMIC DNA]</scope>
    <source>
        <strain evidence="1">WTNN_2</strain>
        <tissue evidence="1">Leaf</tissue>
    </source>
</reference>
<keyword evidence="2" id="KW-1185">Reference proteome</keyword>
<dbReference type="Gene3D" id="3.30.70.100">
    <property type="match status" value="1"/>
</dbReference>
<protein>
    <submittedName>
        <fullName evidence="1">Uncharacterized protein</fullName>
    </submittedName>
</protein>
<accession>A0ABD3SA50</accession>
<gene>
    <name evidence="1" type="ORF">ACJIZ3_007242</name>
</gene>
<dbReference type="EMBL" id="JBJXBP010000007">
    <property type="protein sequence ID" value="KAL3821337.1"/>
    <property type="molecule type" value="Genomic_DNA"/>
</dbReference>
<dbReference type="InterPro" id="IPR044296">
    <property type="entry name" value="HIPP46"/>
</dbReference>